<protein>
    <submittedName>
        <fullName evidence="3">Phosphoenolpyruvate synthase</fullName>
    </submittedName>
</protein>
<dbReference type="EMBL" id="AP014633">
    <property type="protein sequence ID" value="BAP56535.1"/>
    <property type="molecule type" value="Genomic_DNA"/>
</dbReference>
<dbReference type="InterPro" id="IPR002192">
    <property type="entry name" value="PPDK_AMP/ATP-bd"/>
</dbReference>
<dbReference type="GO" id="GO:0016301">
    <property type="term" value="F:kinase activity"/>
    <property type="evidence" value="ECO:0007669"/>
    <property type="project" value="InterPro"/>
</dbReference>
<feature type="domain" description="PEP-utilising enzyme mobile" evidence="1">
    <location>
        <begin position="701"/>
        <end position="772"/>
    </location>
</feature>
<sequence length="778" mass="87333">MLYTFNQFSEKSHGREVGGKGAMLAKLYQSGYPVPNGFILSSSCFNEKGLLSTAREELIKHYRQLIEKNSVSKVAVRSSGLSEDSATASFAGEFETVLNVSSEDELLNAVQIVFDSGKSDRAKAYAKAQNLPESHTMAVVVQQMLAPSVSGILFTTDPVSGDYNIMQGNVIKGLADQLVSGEVTGDVFTLHVSSGMYEGPDYFKPYQSELFRLASKLVADFKTPQDIEWAVENDKLFLLQTRPITTLHQIPNIWNESLKGDYLWSNSNIGEIFGNPVTPFTWSIFKESVDRGLGSVNNHPMAGLIGGRIYLNLSLFVSILNKLGKPKENILKEFDLFLGQIPDHVEIPLAKVTLGGVLGFMVRQMGATFKLYMSHKKFLKWIREECLTWCEAKFQAIDLCQNNADLLRIYPEVESVFFKSLNMVGFTFNLLIQEQRKKFRPILSKVLSSEDLEIMMSGLGGDEQLKSMGLLLGISAMNKGKMTREAFIRNYGHRGPNEAEFSTPRTAEDPDWIDILMDQWRDSDVDRLLQKQKESRERIWKEIDQKLPKKANKLRILFAASAIHAQNREYVRAESIRQMWVIRKFIEKASEINKLKDELYYLSKSEVLQYLQGDTSLLENVKNRRETYNICKSLSTLPNIISGQIDLSVWVKDPKRRTDYFDSHQTHLTDSENQIKGFPGSAGVVEGFVRVLNSHEQMDQFKSGEILVTSVTNVGWTPLFPRAAAIITDIGAPLSHAAIVARELGIPTVVGTGTATMRLKTGDKVRINGSKGVVELLQ</sequence>
<evidence type="ECO:0000259" key="2">
    <source>
        <dbReference type="Pfam" id="PF01326"/>
    </source>
</evidence>
<reference evidence="3 4" key="1">
    <citation type="journal article" date="2014" name="ISME J.">
        <title>Ecophysiology of Thioploca ingrica as revealed by the complete genome sequence supplemented with proteomic evidence.</title>
        <authorList>
            <person name="Kojima H."/>
            <person name="Ogura Y."/>
            <person name="Yamamoto N."/>
            <person name="Togashi T."/>
            <person name="Mori H."/>
            <person name="Watanabe T."/>
            <person name="Nemoto F."/>
            <person name="Kurokawa K."/>
            <person name="Hayashi T."/>
            <person name="Fukui M."/>
        </authorList>
    </citation>
    <scope>NUCLEOTIDE SEQUENCE [LARGE SCALE GENOMIC DNA]</scope>
</reference>
<dbReference type="SUPFAM" id="SSF52009">
    <property type="entry name" value="Phosphohistidine domain"/>
    <property type="match status" value="1"/>
</dbReference>
<dbReference type="InterPro" id="IPR008279">
    <property type="entry name" value="PEP-util_enz_mobile_dom"/>
</dbReference>
<keyword evidence="3" id="KW-0670">Pyruvate</keyword>
<dbReference type="GO" id="GO:0005524">
    <property type="term" value="F:ATP binding"/>
    <property type="evidence" value="ECO:0007669"/>
    <property type="project" value="InterPro"/>
</dbReference>
<gene>
    <name evidence="3" type="ORF">THII_2238</name>
</gene>
<evidence type="ECO:0000313" key="3">
    <source>
        <dbReference type="EMBL" id="BAP56535.1"/>
    </source>
</evidence>
<dbReference type="SUPFAM" id="SSF56059">
    <property type="entry name" value="Glutathione synthetase ATP-binding domain-like"/>
    <property type="match status" value="1"/>
</dbReference>
<dbReference type="Gene3D" id="3.50.30.10">
    <property type="entry name" value="Phosphohistidine domain"/>
    <property type="match status" value="1"/>
</dbReference>
<dbReference type="PANTHER" id="PTHR43615">
    <property type="entry name" value="PHOSPHOENOLPYRUVATE SYNTHASE-RELATED"/>
    <property type="match status" value="1"/>
</dbReference>
<dbReference type="Pfam" id="PF01326">
    <property type="entry name" value="PPDK_N"/>
    <property type="match status" value="2"/>
</dbReference>
<proteinExistence type="predicted"/>
<dbReference type="Gene3D" id="3.30.1490.20">
    <property type="entry name" value="ATP-grasp fold, A domain"/>
    <property type="match status" value="2"/>
</dbReference>
<feature type="domain" description="Pyruvate phosphate dikinase AMP/ATP-binding" evidence="2">
    <location>
        <begin position="55"/>
        <end position="193"/>
    </location>
</feature>
<feature type="domain" description="Pyruvate phosphate dikinase AMP/ATP-binding" evidence="2">
    <location>
        <begin position="209"/>
        <end position="249"/>
    </location>
</feature>
<dbReference type="InterPro" id="IPR036637">
    <property type="entry name" value="Phosphohistidine_dom_sf"/>
</dbReference>
<dbReference type="PANTHER" id="PTHR43615:SF1">
    <property type="entry name" value="PPDK_N DOMAIN-CONTAINING PROTEIN"/>
    <property type="match status" value="1"/>
</dbReference>
<dbReference type="KEGG" id="tig:THII_2238"/>
<evidence type="ECO:0000259" key="1">
    <source>
        <dbReference type="Pfam" id="PF00391"/>
    </source>
</evidence>
<dbReference type="Gene3D" id="3.30.470.20">
    <property type="entry name" value="ATP-grasp fold, B domain"/>
    <property type="match status" value="2"/>
</dbReference>
<evidence type="ECO:0000313" key="4">
    <source>
        <dbReference type="Proteomes" id="UP000031623"/>
    </source>
</evidence>
<dbReference type="HOGENOM" id="CLU_005950_0_0_6"/>
<dbReference type="InterPro" id="IPR013815">
    <property type="entry name" value="ATP_grasp_subdomain_1"/>
</dbReference>
<dbReference type="Proteomes" id="UP000031623">
    <property type="component" value="Chromosome"/>
</dbReference>
<dbReference type="Pfam" id="PF00391">
    <property type="entry name" value="PEP-utilizers"/>
    <property type="match status" value="1"/>
</dbReference>
<dbReference type="AlphaFoldDB" id="A0A090AMM0"/>
<keyword evidence="4" id="KW-1185">Reference proteome</keyword>
<dbReference type="STRING" id="40754.THII_2238"/>
<dbReference type="OrthoDB" id="9765468at2"/>
<dbReference type="InterPro" id="IPR051549">
    <property type="entry name" value="PEP_Utilizing_Enz"/>
</dbReference>
<accession>A0A090AMM0</accession>
<name>A0A090AMM0_9GAMM</name>
<organism evidence="3 4">
    <name type="scientific">Thioploca ingrica</name>
    <dbReference type="NCBI Taxonomy" id="40754"/>
    <lineage>
        <taxon>Bacteria</taxon>
        <taxon>Pseudomonadati</taxon>
        <taxon>Pseudomonadota</taxon>
        <taxon>Gammaproteobacteria</taxon>
        <taxon>Thiotrichales</taxon>
        <taxon>Thiotrichaceae</taxon>
        <taxon>Thioploca</taxon>
    </lineage>
</organism>